<dbReference type="Proteomes" id="UP000249082">
    <property type="component" value="Unassembled WGS sequence"/>
</dbReference>
<evidence type="ECO:0000256" key="2">
    <source>
        <dbReference type="SAM" id="Phobius"/>
    </source>
</evidence>
<feature type="transmembrane region" description="Helical" evidence="2">
    <location>
        <begin position="12"/>
        <end position="30"/>
    </location>
</feature>
<comment type="caution">
    <text evidence="3">The sequence shown here is derived from an EMBL/GenBank/DDBJ whole genome shotgun (WGS) entry which is preliminary data.</text>
</comment>
<name>A0A2W5NZ36_9SPHN</name>
<protein>
    <recommendedName>
        <fullName evidence="5">Tip attachment protein J domain-containing protein</fullName>
    </recommendedName>
</protein>
<proteinExistence type="predicted"/>
<keyword evidence="2" id="KW-1133">Transmembrane helix</keyword>
<feature type="coiled-coil region" evidence="1">
    <location>
        <begin position="561"/>
        <end position="620"/>
    </location>
</feature>
<keyword evidence="2" id="KW-0812">Transmembrane</keyword>
<dbReference type="Gene3D" id="1.20.5.340">
    <property type="match status" value="3"/>
</dbReference>
<accession>A0A2W5NZ36</accession>
<reference evidence="3 4" key="1">
    <citation type="submission" date="2017-08" db="EMBL/GenBank/DDBJ databases">
        <title>Infants hospitalized years apart are colonized by the same room-sourced microbial strains.</title>
        <authorList>
            <person name="Brooks B."/>
            <person name="Olm M.R."/>
            <person name="Firek B.A."/>
            <person name="Baker R."/>
            <person name="Thomas B.C."/>
            <person name="Morowitz M.J."/>
            <person name="Banfield J.F."/>
        </authorList>
    </citation>
    <scope>NUCLEOTIDE SEQUENCE [LARGE SCALE GENOMIC DNA]</scope>
    <source>
        <strain evidence="3">S2_005_002_R2_33</strain>
    </source>
</reference>
<keyword evidence="2" id="KW-0472">Membrane</keyword>
<keyword evidence="1" id="KW-0175">Coiled coil</keyword>
<sequence>MSKKVFKTVGKIAGVVAGVALVASGIGSALGGTMLFTAFGASIAASTIATVAGVVSLGASMLSRPKAPATSNESTDRLSVSMDPRTPRKFVLGRTAMATDIRDQEFSNNQEYLHRFVVTSSHKASAIEEIWFDDKKAWSSSGGVTSDFAGYLTVTPILEGSAANAINLSGRMGATRRYTGLSYVYFRFKLTGNSKKAESPFAQSIPSRVTIIGKGAATYDPRLDSTVAGGAGAMRAGDQTTWAWSDSASRNPALQLLWYLLGWRIKNPVTNEWRLAVGKGIPAARIDLASFITAANLCDEPVTLAAGGTQPRYRSDGVFSEADATGTVLDQLKAAMNAELDDVDGKIRITVLHNDLATPIADFNDDDILSGFTWDQTAPLDETYNVVRGTFIDPSTTSLYQAVDFPEVRIDSLDGIDRIETVDFQTVQDASQAQRLVKQRIARMLYSGRFTATFSYRAWRVQKNDVIRLTFGALGWTNKLFRVIETAVQVDGQVPMVLQVENADIYLWDRDERPAIQPVQPTSYDPYLNPIYQDVVEPKYADGTVIDELRPAEPGATNGASPAEKDLLAQLDEDIEQAEANIAAAQETIVQMQTVAAETKAELEADIASINATADQIQADAAATRASLATAQADIIAAGGRIDTIETTLGDQNASITSLAQTVSNHTGRLASIDTTLTANGASINQNAQAISAVQGDLASLSRTVSTQGASISQNAQAISTANQNIASLTTRVGTAESSISSQSSAITSLQGSVATLTTRINAANPNLLKNGGFENGMANWSVTNGGPFASQLSGSWGTVARTTSNVANGAYIVIVSDLVSVHQVTHTLSAESAFYINGGTGVGYTEIIWYASNGTTELRHDFGPQLTATYDFTLNGEGRRLLTWSIFPPAGAALARVVLTARKDSGTLSSLDWRQIKLEASTVATPYSSEAQIVQTASAVSTLSGSVATLSSTVSTQGASITSLQTASTNQAGQIASMQTTIGTQGSTITQQGTAISTLQGNYSSLSSTVSAQGSTISSQATAISNLQGRASTLETRVSAGTSPNLIANGSFENGLSGWADTSGWGAANANGWGYHAVLGSNVGDGSYTYITSARAPVYPNSTYTASGDLVQFINGGTGYHYIELLWFNSAGTYLSTTYGPTRAYGYDFDASGASRQTLKVTGQAPANAAFASVRATFFKQNGTANGFGARQMKLERGTVASAYSTEASVALAFSALSTLNSQYASLSSTVSTQGVTISSQQTAITTINNNVTTLYGRAALTIEAGGVITGWEVNNNGTTGDIKLRADRVSVVTAAGGTKTFEIRQGTIIGYYSNSQKMYQLGDQAVA</sequence>
<organism evidence="3 4">
    <name type="scientific">Novosphingobium pentaromativorans</name>
    <dbReference type="NCBI Taxonomy" id="205844"/>
    <lineage>
        <taxon>Bacteria</taxon>
        <taxon>Pseudomonadati</taxon>
        <taxon>Pseudomonadota</taxon>
        <taxon>Alphaproteobacteria</taxon>
        <taxon>Sphingomonadales</taxon>
        <taxon>Sphingomonadaceae</taxon>
        <taxon>Novosphingobium</taxon>
    </lineage>
</organism>
<evidence type="ECO:0000313" key="3">
    <source>
        <dbReference type="EMBL" id="PZQ55785.1"/>
    </source>
</evidence>
<dbReference type="Gene3D" id="2.60.120.260">
    <property type="entry name" value="Galactose-binding domain-like"/>
    <property type="match status" value="1"/>
</dbReference>
<evidence type="ECO:0000256" key="1">
    <source>
        <dbReference type="SAM" id="Coils"/>
    </source>
</evidence>
<evidence type="ECO:0000313" key="4">
    <source>
        <dbReference type="Proteomes" id="UP000249082"/>
    </source>
</evidence>
<evidence type="ECO:0008006" key="5">
    <source>
        <dbReference type="Google" id="ProtNLM"/>
    </source>
</evidence>
<dbReference type="EMBL" id="QFPX01000005">
    <property type="protein sequence ID" value="PZQ55785.1"/>
    <property type="molecule type" value="Genomic_DNA"/>
</dbReference>
<gene>
    <name evidence="3" type="ORF">DI555_07090</name>
</gene>